<evidence type="ECO:0000313" key="2">
    <source>
        <dbReference type="Proteomes" id="UP000013111"/>
    </source>
</evidence>
<sequence length="74" mass="8490">MTVYQHKKGIIRDNAIEALLRDPLFKPRLEVNQKGKGSYRRKEKHEKKTGWEASGKLTISVFTSGFPLLLAEAY</sequence>
<reference evidence="1 2" key="2">
    <citation type="submission" date="2013-04" db="EMBL/GenBank/DDBJ databases">
        <title>Comparative genomics of 12 strains of Erwinia amylovora identifies a pan-genome with a large conserved core and provides insights into host specificity.</title>
        <authorList>
            <person name="Mann R.A."/>
            <person name="Smits T.H.M."/>
            <person name="Buehlmann A."/>
            <person name="Blom J."/>
            <person name="Goesmann A."/>
            <person name="Frey J.E."/>
            <person name="Plummer K.M."/>
            <person name="Beer S.V."/>
            <person name="Luck J."/>
            <person name="Duffy B."/>
            <person name="Rodoni B."/>
        </authorList>
    </citation>
    <scope>NUCLEOTIDE SEQUENCE [LARGE SCALE GENOMIC DNA]</scope>
    <source>
        <strain evidence="2">CFBP 1232</strain>
    </source>
</reference>
<dbReference type="EMBL" id="CAPB01000040">
    <property type="protein sequence ID" value="CCO95386.1"/>
    <property type="molecule type" value="Genomic_DNA"/>
</dbReference>
<dbReference type="GeneID" id="97604593"/>
<dbReference type="AlphaFoldDB" id="A0A831EU33"/>
<evidence type="ECO:0000313" key="1">
    <source>
        <dbReference type="EMBL" id="CCO95386.1"/>
    </source>
</evidence>
<proteinExistence type="predicted"/>
<organism evidence="1 2">
    <name type="scientific">Erwinia amylovora NBRC 12687 = CFBP 1232</name>
    <dbReference type="NCBI Taxonomy" id="1219359"/>
    <lineage>
        <taxon>Bacteria</taxon>
        <taxon>Pseudomonadati</taxon>
        <taxon>Pseudomonadota</taxon>
        <taxon>Gammaproteobacteria</taxon>
        <taxon>Enterobacterales</taxon>
        <taxon>Erwiniaceae</taxon>
        <taxon>Erwinia</taxon>
    </lineage>
</organism>
<accession>A0A831EU33</accession>
<dbReference type="GO" id="GO:0072344">
    <property type="term" value="P:rescue of stalled ribosome"/>
    <property type="evidence" value="ECO:0007669"/>
    <property type="project" value="InterPro"/>
</dbReference>
<reference evidence="1 2" key="1">
    <citation type="submission" date="2012-11" db="EMBL/GenBank/DDBJ databases">
        <authorList>
            <person name="Linke B."/>
        </authorList>
    </citation>
    <scope>NUCLEOTIDE SEQUENCE [LARGE SCALE GENOMIC DNA]</scope>
    <source>
        <strain evidence="2">CFBP 1232</strain>
    </source>
</reference>
<gene>
    <name evidence="1" type="ORF">BN437_3486</name>
</gene>
<comment type="caution">
    <text evidence="1">The sequence shown here is derived from an EMBL/GenBank/DDBJ whole genome shotgun (WGS) entry which is preliminary data.</text>
</comment>
<dbReference type="Pfam" id="PF03889">
    <property type="entry name" value="ArfA"/>
    <property type="match status" value="1"/>
</dbReference>
<dbReference type="RefSeq" id="WP_004160556.1">
    <property type="nucleotide sequence ID" value="NZ_BAYW01000001.1"/>
</dbReference>
<protein>
    <recommendedName>
        <fullName evidence="3">Alternative ribosome-rescue factor A</fullName>
    </recommendedName>
</protein>
<dbReference type="InterPro" id="IPR005589">
    <property type="entry name" value="ArfA"/>
</dbReference>
<dbReference type="Proteomes" id="UP000013111">
    <property type="component" value="Unassembled WGS sequence"/>
</dbReference>
<evidence type="ECO:0008006" key="3">
    <source>
        <dbReference type="Google" id="ProtNLM"/>
    </source>
</evidence>
<name>A0A831EU33_ERWAM</name>